<evidence type="ECO:0000259" key="11">
    <source>
        <dbReference type="PROSITE" id="PS50222"/>
    </source>
</evidence>
<feature type="compositionally biased region" description="Basic and acidic residues" evidence="9">
    <location>
        <begin position="1"/>
        <end position="13"/>
    </location>
</feature>
<evidence type="ECO:0000259" key="10">
    <source>
        <dbReference type="PROSITE" id="PS50011"/>
    </source>
</evidence>
<dbReference type="SUPFAM" id="SSF56112">
    <property type="entry name" value="Protein kinase-like (PK-like)"/>
    <property type="match status" value="1"/>
</dbReference>
<gene>
    <name evidence="12" type="ORF">MICPUN_58196</name>
</gene>
<evidence type="ECO:0000256" key="6">
    <source>
        <dbReference type="ARBA" id="ARBA00022837"/>
    </source>
</evidence>
<keyword evidence="3" id="KW-0677">Repeat</keyword>
<dbReference type="FunFam" id="1.10.238.10:FF:000003">
    <property type="entry name" value="Calmodulin A"/>
    <property type="match status" value="1"/>
</dbReference>
<name>C1E4Y0_MICCC</name>
<evidence type="ECO:0000256" key="8">
    <source>
        <dbReference type="PROSITE-ProRule" id="PRU10141"/>
    </source>
</evidence>
<dbReference type="InterPro" id="IPR011009">
    <property type="entry name" value="Kinase-like_dom_sf"/>
</dbReference>
<feature type="domain" description="Protein kinase" evidence="10">
    <location>
        <begin position="108"/>
        <end position="379"/>
    </location>
</feature>
<protein>
    <submittedName>
        <fullName evidence="12">Uncharacterized protein</fullName>
    </submittedName>
</protein>
<dbReference type="Pfam" id="PF00069">
    <property type="entry name" value="Pkinase"/>
    <property type="match status" value="1"/>
</dbReference>
<dbReference type="SMART" id="SM00220">
    <property type="entry name" value="S_TKc"/>
    <property type="match status" value="1"/>
</dbReference>
<evidence type="ECO:0000256" key="2">
    <source>
        <dbReference type="ARBA" id="ARBA00022679"/>
    </source>
</evidence>
<dbReference type="eggNOG" id="KOG0032">
    <property type="taxonomic scope" value="Eukaryota"/>
</dbReference>
<dbReference type="Gene3D" id="1.10.510.10">
    <property type="entry name" value="Transferase(Phosphotransferase) domain 1"/>
    <property type="match status" value="1"/>
</dbReference>
<dbReference type="SUPFAM" id="SSF47473">
    <property type="entry name" value="EF-hand"/>
    <property type="match status" value="1"/>
</dbReference>
<evidence type="ECO:0000313" key="12">
    <source>
        <dbReference type="EMBL" id="ACO63202.1"/>
    </source>
</evidence>
<dbReference type="InterPro" id="IPR017441">
    <property type="entry name" value="Protein_kinase_ATP_BS"/>
</dbReference>
<feature type="domain" description="EF-hand" evidence="11">
    <location>
        <begin position="574"/>
        <end position="609"/>
    </location>
</feature>
<dbReference type="GO" id="GO:0005524">
    <property type="term" value="F:ATP binding"/>
    <property type="evidence" value="ECO:0007669"/>
    <property type="project" value="UniProtKB-UniRule"/>
</dbReference>
<dbReference type="AlphaFoldDB" id="C1E4Y0"/>
<dbReference type="PANTHER" id="PTHR24349">
    <property type="entry name" value="SERINE/THREONINE-PROTEIN KINASE"/>
    <property type="match status" value="1"/>
</dbReference>
<dbReference type="RefSeq" id="XP_002501944.1">
    <property type="nucleotide sequence ID" value="XM_002501898.1"/>
</dbReference>
<dbReference type="CDD" id="cd05117">
    <property type="entry name" value="STKc_CAMK"/>
    <property type="match status" value="1"/>
</dbReference>
<dbReference type="InterPro" id="IPR050205">
    <property type="entry name" value="CDPK_Ser/Thr_kinases"/>
</dbReference>
<dbReference type="Gene3D" id="1.10.238.10">
    <property type="entry name" value="EF-hand"/>
    <property type="match status" value="1"/>
</dbReference>
<sequence>MKDNLGGDKDKKGSKGKKGGRQNGGGDGGSDRVAEAFADAERVATRKAPRSQSSSASTRRPGPSKGPTAAPPANRGKSPAFDELTPSELRPDFGLRRDLYQLYDVKSLDDEEPIGAGSYGIVRKVRRKSDGKLFALKTIRKAPWRAPPTSRTSVQYYHSKLRNELEVMRKIGSSLSIVYLYDSFEDDDAVHLLMDLCTGGELLGRIRAGMSYSEADAAELVRSVLRTAAQCHSRGIIFRDIKPDNFLFERPGDGSPLKATDFGLAGLIKPGERLARRCGTPSYMAPEVINRNYGEEADVWSCGVVAYQLVTGRLPFVDKVNQRPNAKEVFRAILEDPIDFRSEPWPRLSAECRDLVMKMMDRDPAKRITARAALLHPWLQQTAAEAKQPIGGQVVARLQRFSTYGLLKRSVLRLLGDQLRESDSEDGDDDAAGGASGTGGKFVDGVVAEERELTGQFLELFDLLDTSGDKLVEPEELEAGLRKVGYTISTDECKQLLEQLDTTNDGFIDVNEFLAALVDWEALERSSTEYPNWVKRAFDMLDKDGNGTIDAEEVAELVFMNDDDDDEGRTLTAEARKAVASCIQEADTDGDGLIDFDEFVALLQMDPTDALEAYEWRVDSSGRGGVEEELIQA</sequence>
<feature type="domain" description="EF-hand" evidence="11">
    <location>
        <begin position="452"/>
        <end position="487"/>
    </location>
</feature>
<feature type="domain" description="EF-hand" evidence="11">
    <location>
        <begin position="529"/>
        <end position="564"/>
    </location>
</feature>
<keyword evidence="2" id="KW-0808">Transferase</keyword>
<evidence type="ECO:0000313" key="13">
    <source>
        <dbReference type="Proteomes" id="UP000002009"/>
    </source>
</evidence>
<dbReference type="KEGG" id="mis:MICPUN_58196"/>
<keyword evidence="6" id="KW-0106">Calcium</keyword>
<dbReference type="Gene3D" id="3.30.200.20">
    <property type="entry name" value="Phosphorylase Kinase, domain 1"/>
    <property type="match status" value="1"/>
</dbReference>
<keyword evidence="7 8" id="KW-0067">ATP-binding</keyword>
<keyword evidence="5" id="KW-0418">Kinase</keyword>
<dbReference type="GO" id="GO:0004674">
    <property type="term" value="F:protein serine/threonine kinase activity"/>
    <property type="evidence" value="ECO:0007669"/>
    <property type="project" value="UniProtKB-KW"/>
</dbReference>
<evidence type="ECO:0000256" key="9">
    <source>
        <dbReference type="SAM" id="MobiDB-lite"/>
    </source>
</evidence>
<dbReference type="InterPro" id="IPR018247">
    <property type="entry name" value="EF_Hand_1_Ca_BS"/>
</dbReference>
<dbReference type="EMBL" id="CP001325">
    <property type="protein sequence ID" value="ACO63202.1"/>
    <property type="molecule type" value="Genomic_DNA"/>
</dbReference>
<keyword evidence="1" id="KW-0723">Serine/threonine-protein kinase</keyword>
<dbReference type="STRING" id="296587.C1E4Y0"/>
<dbReference type="OMA" id="RTEWRNG"/>
<dbReference type="Pfam" id="PF13499">
    <property type="entry name" value="EF-hand_7"/>
    <property type="match status" value="2"/>
</dbReference>
<dbReference type="GO" id="GO:0005509">
    <property type="term" value="F:calcium ion binding"/>
    <property type="evidence" value="ECO:0007669"/>
    <property type="project" value="InterPro"/>
</dbReference>
<feature type="domain" description="EF-hand" evidence="11">
    <location>
        <begin position="488"/>
        <end position="523"/>
    </location>
</feature>
<reference evidence="12 13" key="1">
    <citation type="journal article" date="2009" name="Science">
        <title>Green evolution and dynamic adaptations revealed by genomes of the marine picoeukaryotes Micromonas.</title>
        <authorList>
            <person name="Worden A.Z."/>
            <person name="Lee J.H."/>
            <person name="Mock T."/>
            <person name="Rouze P."/>
            <person name="Simmons M.P."/>
            <person name="Aerts A.L."/>
            <person name="Allen A.E."/>
            <person name="Cuvelier M.L."/>
            <person name="Derelle E."/>
            <person name="Everett M.V."/>
            <person name="Foulon E."/>
            <person name="Grimwood J."/>
            <person name="Gundlach H."/>
            <person name="Henrissat B."/>
            <person name="Napoli C."/>
            <person name="McDonald S.M."/>
            <person name="Parker M.S."/>
            <person name="Rombauts S."/>
            <person name="Salamov A."/>
            <person name="Von Dassow P."/>
            <person name="Badger J.H."/>
            <person name="Coutinho P.M."/>
            <person name="Demir E."/>
            <person name="Dubchak I."/>
            <person name="Gentemann C."/>
            <person name="Eikrem W."/>
            <person name="Gready J.E."/>
            <person name="John U."/>
            <person name="Lanier W."/>
            <person name="Lindquist E.A."/>
            <person name="Lucas S."/>
            <person name="Mayer K.F."/>
            <person name="Moreau H."/>
            <person name="Not F."/>
            <person name="Otillar R."/>
            <person name="Panaud O."/>
            <person name="Pangilinan J."/>
            <person name="Paulsen I."/>
            <person name="Piegu B."/>
            <person name="Poliakov A."/>
            <person name="Robbens S."/>
            <person name="Schmutz J."/>
            <person name="Toulza E."/>
            <person name="Wyss T."/>
            <person name="Zelensky A."/>
            <person name="Zhou K."/>
            <person name="Armbrust E.V."/>
            <person name="Bhattacharya D."/>
            <person name="Goodenough U.W."/>
            <person name="Van de Peer Y."/>
            <person name="Grigoriev I.V."/>
        </authorList>
    </citation>
    <scope>NUCLEOTIDE SEQUENCE [LARGE SCALE GENOMIC DNA]</scope>
    <source>
        <strain evidence="13">RCC299 / NOUM17</strain>
    </source>
</reference>
<keyword evidence="4 8" id="KW-0547">Nucleotide-binding</keyword>
<dbReference type="OrthoDB" id="40902at2759"/>
<evidence type="ECO:0000256" key="7">
    <source>
        <dbReference type="ARBA" id="ARBA00022840"/>
    </source>
</evidence>
<feature type="region of interest" description="Disordered" evidence="9">
    <location>
        <begin position="1"/>
        <end position="89"/>
    </location>
</feature>
<dbReference type="PROSITE" id="PS00018">
    <property type="entry name" value="EF_HAND_1"/>
    <property type="match status" value="3"/>
</dbReference>
<evidence type="ECO:0000256" key="5">
    <source>
        <dbReference type="ARBA" id="ARBA00022777"/>
    </source>
</evidence>
<feature type="compositionally biased region" description="Basic and acidic residues" evidence="9">
    <location>
        <begin position="29"/>
        <end position="44"/>
    </location>
</feature>
<dbReference type="PROSITE" id="PS50222">
    <property type="entry name" value="EF_HAND_2"/>
    <property type="match status" value="4"/>
</dbReference>
<feature type="binding site" evidence="8">
    <location>
        <position position="141"/>
    </location>
    <ligand>
        <name>ATP</name>
        <dbReference type="ChEBI" id="CHEBI:30616"/>
    </ligand>
</feature>
<dbReference type="PROSITE" id="PS00107">
    <property type="entry name" value="PROTEIN_KINASE_ATP"/>
    <property type="match status" value="1"/>
</dbReference>
<evidence type="ECO:0000256" key="4">
    <source>
        <dbReference type="ARBA" id="ARBA00022741"/>
    </source>
</evidence>
<dbReference type="CDD" id="cd00051">
    <property type="entry name" value="EFh"/>
    <property type="match status" value="1"/>
</dbReference>
<dbReference type="GeneID" id="8243229"/>
<dbReference type="InterPro" id="IPR011992">
    <property type="entry name" value="EF-hand-dom_pair"/>
</dbReference>
<dbReference type="SMART" id="SM00054">
    <property type="entry name" value="EFh"/>
    <property type="match status" value="4"/>
</dbReference>
<keyword evidence="13" id="KW-1185">Reference proteome</keyword>
<dbReference type="PROSITE" id="PS50011">
    <property type="entry name" value="PROTEIN_KINASE_DOM"/>
    <property type="match status" value="1"/>
</dbReference>
<proteinExistence type="predicted"/>
<evidence type="ECO:0000256" key="3">
    <source>
        <dbReference type="ARBA" id="ARBA00022737"/>
    </source>
</evidence>
<dbReference type="InParanoid" id="C1E4Y0"/>
<evidence type="ECO:0000256" key="1">
    <source>
        <dbReference type="ARBA" id="ARBA00022527"/>
    </source>
</evidence>
<dbReference type="InterPro" id="IPR000719">
    <property type="entry name" value="Prot_kinase_dom"/>
</dbReference>
<organism evidence="12 13">
    <name type="scientific">Micromonas commoda (strain RCC299 / NOUM17 / CCMP2709)</name>
    <name type="common">Picoplanktonic green alga</name>
    <dbReference type="NCBI Taxonomy" id="296587"/>
    <lineage>
        <taxon>Eukaryota</taxon>
        <taxon>Viridiplantae</taxon>
        <taxon>Chlorophyta</taxon>
        <taxon>Mamiellophyceae</taxon>
        <taxon>Mamiellales</taxon>
        <taxon>Mamiellaceae</taxon>
        <taxon>Micromonas</taxon>
    </lineage>
</organism>
<dbReference type="InterPro" id="IPR002048">
    <property type="entry name" value="EF_hand_dom"/>
</dbReference>
<accession>C1E4Y0</accession>
<dbReference type="Proteomes" id="UP000002009">
    <property type="component" value="Chromosome 4"/>
</dbReference>